<accession>A0A848KCT9</accession>
<name>A0A848KCT9_9NOCA</name>
<dbReference type="PRINTS" id="PR00080">
    <property type="entry name" value="SDRFAMILY"/>
</dbReference>
<comment type="caution">
    <text evidence="4">The sequence shown here is derived from an EMBL/GenBank/DDBJ whole genome shotgun (WGS) entry which is preliminary data.</text>
</comment>
<keyword evidence="2 4" id="KW-0560">Oxidoreductase</keyword>
<dbReference type="EC" id="1.1.1.100" evidence="4"/>
<dbReference type="InterPro" id="IPR002347">
    <property type="entry name" value="SDR_fam"/>
</dbReference>
<gene>
    <name evidence="4" type="primary">fabG</name>
    <name evidence="4" type="ORF">FGL95_02275</name>
</gene>
<dbReference type="PRINTS" id="PR00081">
    <property type="entry name" value="GDHRDH"/>
</dbReference>
<evidence type="ECO:0000259" key="3">
    <source>
        <dbReference type="SMART" id="SM00822"/>
    </source>
</evidence>
<proteinExistence type="inferred from homology"/>
<dbReference type="NCBIfam" id="NF005559">
    <property type="entry name" value="PRK07231.1"/>
    <property type="match status" value="1"/>
</dbReference>
<feature type="domain" description="Ketoreductase" evidence="3">
    <location>
        <begin position="8"/>
        <end position="194"/>
    </location>
</feature>
<dbReference type="AlphaFoldDB" id="A0A848KCT9"/>
<dbReference type="PANTHER" id="PTHR42760:SF40">
    <property type="entry name" value="3-OXOACYL-[ACYL-CARRIER-PROTEIN] REDUCTASE, CHLOROPLASTIC"/>
    <property type="match status" value="1"/>
</dbReference>
<evidence type="ECO:0000313" key="4">
    <source>
        <dbReference type="EMBL" id="NMN93867.1"/>
    </source>
</evidence>
<reference evidence="4 5" key="1">
    <citation type="submission" date="2019-05" db="EMBL/GenBank/DDBJ databases">
        <authorList>
            <person name="Lee S.D."/>
        </authorList>
    </citation>
    <scope>NUCLEOTIDE SEQUENCE [LARGE SCALE GENOMIC DNA]</scope>
    <source>
        <strain evidence="4 5">YC2-7</strain>
    </source>
</reference>
<dbReference type="SMART" id="SM00822">
    <property type="entry name" value="PKS_KR"/>
    <property type="match status" value="1"/>
</dbReference>
<sequence length="255" mass="25596">MSGLVAGDAAVVTGAANGIGLEIARLFYSHGASVVLADIDGEKAAAAATALAADPNKPSAAVGRLVGVACNVTDEASVQAAVDTAVSEFGSLDVYVNNAGITRDASLRNLRPEDFDAVINVHLKGTWLGVRAASAVMRGAGSGSIINMSSLSGKSGNPGQTNYSAAKAGIIGLTKSAAKELAHKGVRVNAIQPGLIRTAMTEAMAPEVFAERESAIPMKRAGEPAEVAGAALFLASSLSSYMTGAVLEVGGGRLM</sequence>
<organism evidence="4 5">
    <name type="scientific">Antrihabitans stalactiti</name>
    <dbReference type="NCBI Taxonomy" id="2584121"/>
    <lineage>
        <taxon>Bacteria</taxon>
        <taxon>Bacillati</taxon>
        <taxon>Actinomycetota</taxon>
        <taxon>Actinomycetes</taxon>
        <taxon>Mycobacteriales</taxon>
        <taxon>Nocardiaceae</taxon>
        <taxon>Antrihabitans</taxon>
    </lineage>
</organism>
<dbReference type="GO" id="GO:0030497">
    <property type="term" value="P:fatty acid elongation"/>
    <property type="evidence" value="ECO:0007669"/>
    <property type="project" value="TreeGrafter"/>
</dbReference>
<dbReference type="InterPro" id="IPR036291">
    <property type="entry name" value="NAD(P)-bd_dom_sf"/>
</dbReference>
<dbReference type="EMBL" id="VCQU01000001">
    <property type="protein sequence ID" value="NMN93867.1"/>
    <property type="molecule type" value="Genomic_DNA"/>
</dbReference>
<dbReference type="RefSeq" id="WP_169584556.1">
    <property type="nucleotide sequence ID" value="NZ_VCQU01000001.1"/>
</dbReference>
<dbReference type="PANTHER" id="PTHR42760">
    <property type="entry name" value="SHORT-CHAIN DEHYDROGENASES/REDUCTASES FAMILY MEMBER"/>
    <property type="match status" value="1"/>
</dbReference>
<evidence type="ECO:0000256" key="2">
    <source>
        <dbReference type="ARBA" id="ARBA00023002"/>
    </source>
</evidence>
<evidence type="ECO:0000256" key="1">
    <source>
        <dbReference type="ARBA" id="ARBA00006484"/>
    </source>
</evidence>
<dbReference type="InterPro" id="IPR020904">
    <property type="entry name" value="Sc_DH/Rdtase_CS"/>
</dbReference>
<dbReference type="Proteomes" id="UP000535543">
    <property type="component" value="Unassembled WGS sequence"/>
</dbReference>
<protein>
    <submittedName>
        <fullName evidence="4">3-oxoacyl-ACP reductase FabG</fullName>
        <ecNumber evidence="4">1.1.1.100</ecNumber>
    </submittedName>
</protein>
<dbReference type="PROSITE" id="PS00061">
    <property type="entry name" value="ADH_SHORT"/>
    <property type="match status" value="1"/>
</dbReference>
<dbReference type="FunFam" id="3.40.50.720:FF:000173">
    <property type="entry name" value="3-oxoacyl-[acyl-carrier protein] reductase"/>
    <property type="match status" value="1"/>
</dbReference>
<dbReference type="InterPro" id="IPR057326">
    <property type="entry name" value="KR_dom"/>
</dbReference>
<evidence type="ECO:0000313" key="5">
    <source>
        <dbReference type="Proteomes" id="UP000535543"/>
    </source>
</evidence>
<dbReference type="Gene3D" id="3.40.50.720">
    <property type="entry name" value="NAD(P)-binding Rossmann-like Domain"/>
    <property type="match status" value="1"/>
</dbReference>
<dbReference type="Pfam" id="PF13561">
    <property type="entry name" value="adh_short_C2"/>
    <property type="match status" value="1"/>
</dbReference>
<reference evidence="4 5" key="2">
    <citation type="submission" date="2020-06" db="EMBL/GenBank/DDBJ databases">
        <title>Antribacter stalactiti gen. nov., sp. nov., a new member of the family Nacardiaceae isolated from a cave.</title>
        <authorList>
            <person name="Kim I.S."/>
        </authorList>
    </citation>
    <scope>NUCLEOTIDE SEQUENCE [LARGE SCALE GENOMIC DNA]</scope>
    <source>
        <strain evidence="4 5">YC2-7</strain>
    </source>
</reference>
<dbReference type="GO" id="GO:0004316">
    <property type="term" value="F:3-oxoacyl-[acyl-carrier-protein] reductase (NADPH) activity"/>
    <property type="evidence" value="ECO:0007669"/>
    <property type="project" value="UniProtKB-EC"/>
</dbReference>
<dbReference type="NCBIfam" id="NF004198">
    <property type="entry name" value="PRK05653.1-3"/>
    <property type="match status" value="1"/>
</dbReference>
<dbReference type="SUPFAM" id="SSF51735">
    <property type="entry name" value="NAD(P)-binding Rossmann-fold domains"/>
    <property type="match status" value="1"/>
</dbReference>
<keyword evidence="5" id="KW-1185">Reference proteome</keyword>
<comment type="similarity">
    <text evidence="1">Belongs to the short-chain dehydrogenases/reductases (SDR) family.</text>
</comment>